<dbReference type="PANTHER" id="PTHR31717">
    <property type="entry name" value="ZINC FINGER PROTEIN CONSTANS-LIKE 10"/>
    <property type="match status" value="1"/>
</dbReference>
<reference evidence="6 7" key="1">
    <citation type="journal article" date="2017" name="Mol. Plant">
        <title>The Genome of Medicinal Plant Macleaya cordata Provides New Insights into Benzylisoquinoline Alkaloids Metabolism.</title>
        <authorList>
            <person name="Liu X."/>
            <person name="Liu Y."/>
            <person name="Huang P."/>
            <person name="Ma Y."/>
            <person name="Qing Z."/>
            <person name="Tang Q."/>
            <person name="Cao H."/>
            <person name="Cheng P."/>
            <person name="Zheng Y."/>
            <person name="Yuan Z."/>
            <person name="Zhou Y."/>
            <person name="Liu J."/>
            <person name="Tang Z."/>
            <person name="Zhuo Y."/>
            <person name="Zhang Y."/>
            <person name="Yu L."/>
            <person name="Huang J."/>
            <person name="Yang P."/>
            <person name="Peng Q."/>
            <person name="Zhang J."/>
            <person name="Jiang W."/>
            <person name="Zhang Z."/>
            <person name="Lin K."/>
            <person name="Ro D.K."/>
            <person name="Chen X."/>
            <person name="Xiong X."/>
            <person name="Shang Y."/>
            <person name="Huang S."/>
            <person name="Zeng J."/>
        </authorList>
    </citation>
    <scope>NUCLEOTIDE SEQUENCE [LARGE SCALE GENOMIC DNA]</scope>
    <source>
        <strain evidence="7">cv. BLH2017</strain>
        <tissue evidence="6">Root</tissue>
    </source>
</reference>
<feature type="domain" description="B box-type" evidence="5">
    <location>
        <begin position="1"/>
        <end position="47"/>
    </location>
</feature>
<feature type="region of interest" description="Disordered" evidence="4">
    <location>
        <begin position="359"/>
        <end position="386"/>
    </location>
</feature>
<keyword evidence="2" id="KW-0863">Zinc-finger</keyword>
<dbReference type="PANTHER" id="PTHR31717:SF40">
    <property type="entry name" value="ZINC FINGER PROTEIN CONSTANS-LIKE 10"/>
    <property type="match status" value="1"/>
</dbReference>
<accession>A0A200QUX8</accession>
<protein>
    <submittedName>
        <fullName evidence="6">Zinc finger protein</fullName>
    </submittedName>
</protein>
<organism evidence="6 7">
    <name type="scientific">Macleaya cordata</name>
    <name type="common">Five-seeded plume-poppy</name>
    <name type="synonym">Bocconia cordata</name>
    <dbReference type="NCBI Taxonomy" id="56857"/>
    <lineage>
        <taxon>Eukaryota</taxon>
        <taxon>Viridiplantae</taxon>
        <taxon>Streptophyta</taxon>
        <taxon>Embryophyta</taxon>
        <taxon>Tracheophyta</taxon>
        <taxon>Spermatophyta</taxon>
        <taxon>Magnoliopsida</taxon>
        <taxon>Ranunculales</taxon>
        <taxon>Papaveraceae</taxon>
        <taxon>Papaveroideae</taxon>
        <taxon>Macleaya</taxon>
    </lineage>
</organism>
<dbReference type="InParanoid" id="A0A200QUX8"/>
<dbReference type="STRING" id="56857.A0A200QUX8"/>
<dbReference type="OMA" id="PIVYCKA"/>
<dbReference type="InterPro" id="IPR000315">
    <property type="entry name" value="Znf_B-box"/>
</dbReference>
<evidence type="ECO:0000259" key="5">
    <source>
        <dbReference type="SMART" id="SM00336"/>
    </source>
</evidence>
<proteinExistence type="predicted"/>
<keyword evidence="1" id="KW-0479">Metal-binding</keyword>
<dbReference type="Proteomes" id="UP000195402">
    <property type="component" value="Unassembled WGS sequence"/>
</dbReference>
<sequence>MERICEFCCETRPIVYCQADSARLCLSCDSRVHSANALSKKHFRALLCEACGTNPASVNCLDHPLFMCRNCDCNLHDETTVLHQKRVMTGYLGCPSARDFAVLWGYDLNELKNNNFSQDLIFKNSSSSMVTNMKNLDVSREFQPWVDESSSTSKISSTTSIFCAESELGSSNFNSKMSSKNQLPQDSRFVLQQILNLERLQHAERNDHFSRPSGQVRTAIYSGRNNISGAPGENLGHNLPHLQGFGVDLQQAGSMNHEIHGHYFPFSQLEHLNTASGGLPFHGDPFWQSKSPAHSSQLWSQSMQDLGICKEIDSCPSDDGLSIPDVDLTFRNYEDLFGGGDQEQTRFLFDEMGVACSSTEKDVSLDKSDNGYPRTDEVKSSSSTLA</sequence>
<evidence type="ECO:0000256" key="2">
    <source>
        <dbReference type="ARBA" id="ARBA00022771"/>
    </source>
</evidence>
<dbReference type="GO" id="GO:0008270">
    <property type="term" value="F:zinc ion binding"/>
    <property type="evidence" value="ECO:0007669"/>
    <property type="project" value="UniProtKB-KW"/>
</dbReference>
<keyword evidence="3" id="KW-0862">Zinc</keyword>
<keyword evidence="7" id="KW-1185">Reference proteome</keyword>
<dbReference type="AlphaFoldDB" id="A0A200QUX8"/>
<comment type="caution">
    <text evidence="6">The sequence shown here is derived from an EMBL/GenBank/DDBJ whole genome shotgun (WGS) entry which is preliminary data.</text>
</comment>
<evidence type="ECO:0000256" key="4">
    <source>
        <dbReference type="SAM" id="MobiDB-lite"/>
    </source>
</evidence>
<dbReference type="InterPro" id="IPR049808">
    <property type="entry name" value="CONSTANS-like_Bbox1"/>
</dbReference>
<feature type="compositionally biased region" description="Basic and acidic residues" evidence="4">
    <location>
        <begin position="359"/>
        <end position="379"/>
    </location>
</feature>
<dbReference type="SMART" id="SM00336">
    <property type="entry name" value="BBOX"/>
    <property type="match status" value="1"/>
</dbReference>
<dbReference type="EMBL" id="MVGT01001059">
    <property type="protein sequence ID" value="OVA14244.1"/>
    <property type="molecule type" value="Genomic_DNA"/>
</dbReference>
<evidence type="ECO:0000256" key="1">
    <source>
        <dbReference type="ARBA" id="ARBA00022723"/>
    </source>
</evidence>
<name>A0A200QUX8_MACCD</name>
<evidence type="ECO:0000313" key="6">
    <source>
        <dbReference type="EMBL" id="OVA14244.1"/>
    </source>
</evidence>
<gene>
    <name evidence="6" type="ORF">BVC80_9025g25</name>
</gene>
<dbReference type="OrthoDB" id="153872at2759"/>
<dbReference type="CDD" id="cd19821">
    <property type="entry name" value="Bbox1_BBX-like"/>
    <property type="match status" value="1"/>
</dbReference>
<evidence type="ECO:0000313" key="7">
    <source>
        <dbReference type="Proteomes" id="UP000195402"/>
    </source>
</evidence>
<evidence type="ECO:0000256" key="3">
    <source>
        <dbReference type="ARBA" id="ARBA00022833"/>
    </source>
</evidence>
<dbReference type="FunCoup" id="A0A200QUX8">
    <property type="interactions" value="531"/>
</dbReference>